<evidence type="ECO:0000313" key="5">
    <source>
        <dbReference type="EMBL" id="KAF2185582.1"/>
    </source>
</evidence>
<organism evidence="5 6">
    <name type="scientific">Zopfia rhizophila CBS 207.26</name>
    <dbReference type="NCBI Taxonomy" id="1314779"/>
    <lineage>
        <taxon>Eukaryota</taxon>
        <taxon>Fungi</taxon>
        <taxon>Dikarya</taxon>
        <taxon>Ascomycota</taxon>
        <taxon>Pezizomycotina</taxon>
        <taxon>Dothideomycetes</taxon>
        <taxon>Dothideomycetes incertae sedis</taxon>
        <taxon>Zopfiaceae</taxon>
        <taxon>Zopfia</taxon>
    </lineage>
</organism>
<comment type="similarity">
    <text evidence="1">Belongs to the Gfa family.</text>
</comment>
<keyword evidence="3" id="KW-0862">Zinc</keyword>
<evidence type="ECO:0000256" key="3">
    <source>
        <dbReference type="ARBA" id="ARBA00022833"/>
    </source>
</evidence>
<accession>A0A6A6E4A6</accession>
<dbReference type="OrthoDB" id="3930719at2759"/>
<dbReference type="InterPro" id="IPR052355">
    <property type="entry name" value="CENP-V-like"/>
</dbReference>
<sequence length="188" mass="21384">PQRRPHTGSCHCGLTRYILYLTLPPTIPIPKSNPQSTVRFRKCNCSTCHKTGFFHVRVPYAPEDFRVLSPIEDGEEGKDALGDYTCFDGHIHWLFCNKCGVRCFTWVGEGDLIDNDLPSDLLERANMDGAEKVWRPSPLQKVDKPWDEGLEGGCYVSVNALTLDQGQEGADLREWVEKGWVHYLDCRE</sequence>
<gene>
    <name evidence="5" type="ORF">K469DRAFT_539275</name>
</gene>
<protein>
    <recommendedName>
        <fullName evidence="4">CENP-V/GFA domain-containing protein</fullName>
    </recommendedName>
</protein>
<dbReference type="SUPFAM" id="SSF51316">
    <property type="entry name" value="Mss4-like"/>
    <property type="match status" value="1"/>
</dbReference>
<dbReference type="PROSITE" id="PS51891">
    <property type="entry name" value="CENP_V_GFA"/>
    <property type="match status" value="1"/>
</dbReference>
<name>A0A6A6E4A6_9PEZI</name>
<evidence type="ECO:0000259" key="4">
    <source>
        <dbReference type="PROSITE" id="PS51891"/>
    </source>
</evidence>
<proteinExistence type="inferred from homology"/>
<dbReference type="PANTHER" id="PTHR28620">
    <property type="entry name" value="CENTROMERE PROTEIN V"/>
    <property type="match status" value="1"/>
</dbReference>
<evidence type="ECO:0000256" key="1">
    <source>
        <dbReference type="ARBA" id="ARBA00005495"/>
    </source>
</evidence>
<dbReference type="Gene3D" id="2.170.150.70">
    <property type="match status" value="1"/>
</dbReference>
<dbReference type="AlphaFoldDB" id="A0A6A6E4A6"/>
<keyword evidence="2" id="KW-0479">Metal-binding</keyword>
<keyword evidence="6" id="KW-1185">Reference proteome</keyword>
<dbReference type="GO" id="GO:0016846">
    <property type="term" value="F:carbon-sulfur lyase activity"/>
    <property type="evidence" value="ECO:0007669"/>
    <property type="project" value="InterPro"/>
</dbReference>
<dbReference type="Proteomes" id="UP000800200">
    <property type="component" value="Unassembled WGS sequence"/>
</dbReference>
<reference evidence="5" key="1">
    <citation type="journal article" date="2020" name="Stud. Mycol.">
        <title>101 Dothideomycetes genomes: a test case for predicting lifestyles and emergence of pathogens.</title>
        <authorList>
            <person name="Haridas S."/>
            <person name="Albert R."/>
            <person name="Binder M."/>
            <person name="Bloem J."/>
            <person name="Labutti K."/>
            <person name="Salamov A."/>
            <person name="Andreopoulos B."/>
            <person name="Baker S."/>
            <person name="Barry K."/>
            <person name="Bills G."/>
            <person name="Bluhm B."/>
            <person name="Cannon C."/>
            <person name="Castanera R."/>
            <person name="Culley D."/>
            <person name="Daum C."/>
            <person name="Ezra D."/>
            <person name="Gonzalez J."/>
            <person name="Henrissat B."/>
            <person name="Kuo A."/>
            <person name="Liang C."/>
            <person name="Lipzen A."/>
            <person name="Lutzoni F."/>
            <person name="Magnuson J."/>
            <person name="Mondo S."/>
            <person name="Nolan M."/>
            <person name="Ohm R."/>
            <person name="Pangilinan J."/>
            <person name="Park H.-J."/>
            <person name="Ramirez L."/>
            <person name="Alfaro M."/>
            <person name="Sun H."/>
            <person name="Tritt A."/>
            <person name="Yoshinaga Y."/>
            <person name="Zwiers L.-H."/>
            <person name="Turgeon B."/>
            <person name="Goodwin S."/>
            <person name="Spatafora J."/>
            <person name="Crous P."/>
            <person name="Grigoriev I."/>
        </authorList>
    </citation>
    <scope>NUCLEOTIDE SEQUENCE</scope>
    <source>
        <strain evidence="5">CBS 207.26</strain>
    </source>
</reference>
<dbReference type="GO" id="GO:0046872">
    <property type="term" value="F:metal ion binding"/>
    <property type="evidence" value="ECO:0007669"/>
    <property type="project" value="UniProtKB-KW"/>
</dbReference>
<feature type="non-terminal residue" evidence="5">
    <location>
        <position position="1"/>
    </location>
</feature>
<dbReference type="PANTHER" id="PTHR28620:SF1">
    <property type="entry name" value="CENP-V_GFA DOMAIN-CONTAINING PROTEIN"/>
    <property type="match status" value="1"/>
</dbReference>
<evidence type="ECO:0000256" key="2">
    <source>
        <dbReference type="ARBA" id="ARBA00022723"/>
    </source>
</evidence>
<dbReference type="EMBL" id="ML994633">
    <property type="protein sequence ID" value="KAF2185582.1"/>
    <property type="molecule type" value="Genomic_DNA"/>
</dbReference>
<evidence type="ECO:0000313" key="6">
    <source>
        <dbReference type="Proteomes" id="UP000800200"/>
    </source>
</evidence>
<dbReference type="InterPro" id="IPR011057">
    <property type="entry name" value="Mss4-like_sf"/>
</dbReference>
<feature type="domain" description="CENP-V/GFA" evidence="4">
    <location>
        <begin position="6"/>
        <end position="147"/>
    </location>
</feature>
<dbReference type="InterPro" id="IPR006913">
    <property type="entry name" value="CENP-V/GFA"/>
</dbReference>
<feature type="non-terminal residue" evidence="5">
    <location>
        <position position="188"/>
    </location>
</feature>